<evidence type="ECO:0000256" key="14">
    <source>
        <dbReference type="ARBA" id="ARBA00044536"/>
    </source>
</evidence>
<evidence type="ECO:0000256" key="13">
    <source>
        <dbReference type="ARBA" id="ARBA00023128"/>
    </source>
</evidence>
<dbReference type="Proteomes" id="UP000054359">
    <property type="component" value="Unassembled WGS sequence"/>
</dbReference>
<keyword evidence="18" id="KW-1185">Reference proteome</keyword>
<feature type="domain" description="PRORP" evidence="16">
    <location>
        <begin position="316"/>
        <end position="550"/>
    </location>
</feature>
<name>A0A087UBH5_STEMI</name>
<evidence type="ECO:0000256" key="3">
    <source>
        <dbReference type="ARBA" id="ARBA00004173"/>
    </source>
</evidence>
<dbReference type="InterPro" id="IPR033495">
    <property type="entry name" value="MRPP3_PIN_dom"/>
</dbReference>
<evidence type="ECO:0000313" key="18">
    <source>
        <dbReference type="Proteomes" id="UP000054359"/>
    </source>
</evidence>
<comment type="cofactor">
    <cofactor evidence="2">
        <name>Mg(2+)</name>
        <dbReference type="ChEBI" id="CHEBI:18420"/>
    </cofactor>
</comment>
<organism evidence="17 18">
    <name type="scientific">Stegodyphus mimosarum</name>
    <name type="common">African social velvet spider</name>
    <dbReference type="NCBI Taxonomy" id="407821"/>
    <lineage>
        <taxon>Eukaryota</taxon>
        <taxon>Metazoa</taxon>
        <taxon>Ecdysozoa</taxon>
        <taxon>Arthropoda</taxon>
        <taxon>Chelicerata</taxon>
        <taxon>Arachnida</taxon>
        <taxon>Araneae</taxon>
        <taxon>Araneomorphae</taxon>
        <taxon>Entelegynae</taxon>
        <taxon>Eresoidea</taxon>
        <taxon>Eresidae</taxon>
        <taxon>Stegodyphus</taxon>
    </lineage>
</organism>
<keyword evidence="7" id="KW-0540">Nuclease</keyword>
<evidence type="ECO:0000256" key="8">
    <source>
        <dbReference type="ARBA" id="ARBA00022723"/>
    </source>
</evidence>
<keyword evidence="11" id="KW-0460">Magnesium</keyword>
<comment type="subcellular location">
    <subcellularLocation>
        <location evidence="3">Mitochondrion</location>
    </subcellularLocation>
</comment>
<dbReference type="EMBL" id="KK119097">
    <property type="protein sequence ID" value="KFM74714.1"/>
    <property type="molecule type" value="Genomic_DNA"/>
</dbReference>
<dbReference type="Gene3D" id="1.25.40.10">
    <property type="entry name" value="Tetratricopeptide repeat domain"/>
    <property type="match status" value="1"/>
</dbReference>
<evidence type="ECO:0000256" key="10">
    <source>
        <dbReference type="ARBA" id="ARBA00022833"/>
    </source>
</evidence>
<dbReference type="GO" id="GO:0030678">
    <property type="term" value="C:mitochondrial ribonuclease P complex"/>
    <property type="evidence" value="ECO:0007669"/>
    <property type="project" value="TreeGrafter"/>
</dbReference>
<dbReference type="GO" id="GO:0097745">
    <property type="term" value="P:mitochondrial tRNA 5'-end processing"/>
    <property type="evidence" value="ECO:0007669"/>
    <property type="project" value="TreeGrafter"/>
</dbReference>
<reference evidence="17 18" key="1">
    <citation type="submission" date="2013-11" db="EMBL/GenBank/DDBJ databases">
        <title>Genome sequencing of Stegodyphus mimosarum.</title>
        <authorList>
            <person name="Bechsgaard J."/>
        </authorList>
    </citation>
    <scope>NUCLEOTIDE SEQUENCE [LARGE SCALE GENOMIC DNA]</scope>
</reference>
<evidence type="ECO:0000256" key="11">
    <source>
        <dbReference type="ARBA" id="ARBA00022842"/>
    </source>
</evidence>
<evidence type="ECO:0000256" key="15">
    <source>
        <dbReference type="ARBA" id="ARBA00044559"/>
    </source>
</evidence>
<keyword evidence="9" id="KW-0378">Hydrolase</keyword>
<dbReference type="STRING" id="407821.A0A087UBH5"/>
<dbReference type="GO" id="GO:0046872">
    <property type="term" value="F:metal ion binding"/>
    <property type="evidence" value="ECO:0007669"/>
    <property type="project" value="UniProtKB-KW"/>
</dbReference>
<keyword evidence="6" id="KW-0819">tRNA processing</keyword>
<dbReference type="Pfam" id="PF16953">
    <property type="entry name" value="PRORP"/>
    <property type="match status" value="1"/>
</dbReference>
<evidence type="ECO:0000313" key="17">
    <source>
        <dbReference type="EMBL" id="KFM74714.1"/>
    </source>
</evidence>
<evidence type="ECO:0000259" key="16">
    <source>
        <dbReference type="Pfam" id="PF16953"/>
    </source>
</evidence>
<dbReference type="EC" id="3.1.26.5" evidence="5"/>
<evidence type="ECO:0000256" key="1">
    <source>
        <dbReference type="ARBA" id="ARBA00000928"/>
    </source>
</evidence>
<evidence type="ECO:0000256" key="12">
    <source>
        <dbReference type="ARBA" id="ARBA00022946"/>
    </source>
</evidence>
<dbReference type="GO" id="GO:0001682">
    <property type="term" value="P:tRNA 5'-leader removal"/>
    <property type="evidence" value="ECO:0007669"/>
    <property type="project" value="TreeGrafter"/>
</dbReference>
<dbReference type="GO" id="GO:0004526">
    <property type="term" value="F:ribonuclease P activity"/>
    <property type="evidence" value="ECO:0007669"/>
    <property type="project" value="UniProtKB-EC"/>
</dbReference>
<keyword evidence="10" id="KW-0862">Zinc</keyword>
<feature type="non-terminal residue" evidence="17">
    <location>
        <position position="555"/>
    </location>
</feature>
<comment type="catalytic activity">
    <reaction evidence="1">
        <text>Endonucleolytic cleavage of RNA, removing 5'-extranucleotides from tRNA precursor.</text>
        <dbReference type="EC" id="3.1.26.5"/>
    </reaction>
</comment>
<dbReference type="CDD" id="cd18718">
    <property type="entry name" value="PIN_PRORP"/>
    <property type="match status" value="1"/>
</dbReference>
<dbReference type="InterPro" id="IPR011990">
    <property type="entry name" value="TPR-like_helical_dom_sf"/>
</dbReference>
<accession>A0A087UBH5</accession>
<proteinExistence type="inferred from homology"/>
<dbReference type="InterPro" id="IPR031595">
    <property type="entry name" value="PRORP_C"/>
</dbReference>
<evidence type="ECO:0000256" key="9">
    <source>
        <dbReference type="ARBA" id="ARBA00022801"/>
    </source>
</evidence>
<dbReference type="AlphaFoldDB" id="A0A087UBH5"/>
<keyword evidence="13" id="KW-0496">Mitochondrion</keyword>
<evidence type="ECO:0000256" key="4">
    <source>
        <dbReference type="ARBA" id="ARBA00007626"/>
    </source>
</evidence>
<sequence length="555" mass="65010">MNMSAVFRGRYNILSKRRQLYNIFAVILENNKEFNFKAVWIKSEFSSKHFPAINEGSFSSRYHPGSLSERTEEKIKEILSSKNPSTIEEWEETKDDLMIDINLIKESNFSSIVMNCILSLNKLNMADSFMKYLKEVKMTPNFVTYLKYMSICSRHVEHCQEGVICKTFQVVKPVIDTLPVLDHKSAEHLIDGLCATEHWRLSFDYLKKLPAKPTLHIKNSLACGALRNNDEVFVWEILTKWLKAEESPSNRVFEQALLYAIKLHKNDPRHANQFIVKLLRYIEEKEVIVKEEVAKLIEVYFKCHSSKWKISYTKVNRETACEACKRFLKPSVLTDEEFTHLRNSFLEKSLKKRDLFINTSQKEFNTFMNFIDHHKPFHIVLDGLNAAYTSPVSKKPKNLAVQLLHTVKSLAGRSRKVLVLGRNHMKRWPKPIMQKICQRATLFLINDISQDDPFVVYAALASGPHTLFVSLDLMRDHMSRLEDTKLIHLFKKWQQSHQVFMKVDEENQIKFIEPLRHSINIQGDMEQGWHIPFDDNVILDPYEELNNWLCIQKIE</sequence>
<keyword evidence="8" id="KW-0479">Metal-binding</keyword>
<comment type="similarity">
    <text evidence="4">Belongs to the PPR family. P subfamily.</text>
</comment>
<keyword evidence="12" id="KW-0809">Transit peptide</keyword>
<dbReference type="PANTHER" id="PTHR13547">
    <property type="match status" value="1"/>
</dbReference>
<dbReference type="OrthoDB" id="46913at2759"/>
<evidence type="ECO:0000256" key="5">
    <source>
        <dbReference type="ARBA" id="ARBA00012179"/>
    </source>
</evidence>
<dbReference type="OMA" id="VKEPIRY"/>
<protein>
    <recommendedName>
        <fullName evidence="14">Mitochondrial ribonuclease P catalytic subunit</fullName>
        <ecNumber evidence="5">3.1.26.5</ecNumber>
    </recommendedName>
    <alternativeName>
        <fullName evidence="15">Mitochondrial ribonuclease P protein 3</fullName>
    </alternativeName>
</protein>
<evidence type="ECO:0000256" key="6">
    <source>
        <dbReference type="ARBA" id="ARBA00022694"/>
    </source>
</evidence>
<dbReference type="Gene3D" id="3.40.50.11980">
    <property type="match status" value="1"/>
</dbReference>
<evidence type="ECO:0000256" key="2">
    <source>
        <dbReference type="ARBA" id="ARBA00001946"/>
    </source>
</evidence>
<gene>
    <name evidence="17" type="ORF">X975_11461</name>
</gene>
<evidence type="ECO:0000256" key="7">
    <source>
        <dbReference type="ARBA" id="ARBA00022722"/>
    </source>
</evidence>
<dbReference type="PANTHER" id="PTHR13547:SF1">
    <property type="entry name" value="MITOCHONDRIAL RIBONUCLEASE P CATALYTIC SUBUNIT"/>
    <property type="match status" value="1"/>
</dbReference>